<name>A0A0H3F5W8_RAHSY</name>
<dbReference type="RefSeq" id="WP_013573903.1">
    <property type="nucleotide sequence ID" value="NC_015061.1"/>
</dbReference>
<evidence type="ECO:0000313" key="1">
    <source>
        <dbReference type="EMBL" id="ADW72197.1"/>
    </source>
</evidence>
<gene>
    <name evidence="1" type="ordered locus">Rahaq_0570</name>
</gene>
<reference evidence="2" key="1">
    <citation type="submission" date="2011-01" db="EMBL/GenBank/DDBJ databases">
        <title>Complete sequence of chromosome of Rahnella sp. Y9602.</title>
        <authorList>
            <consortium name="US DOE Joint Genome Institute"/>
            <person name="Lucas S."/>
            <person name="Copeland A."/>
            <person name="Lapidus A."/>
            <person name="Cheng J.-F."/>
            <person name="Goodwin L."/>
            <person name="Pitluck S."/>
            <person name="Lu M."/>
            <person name="Detter J.C."/>
            <person name="Han C."/>
            <person name="Tapia R."/>
            <person name="Land M."/>
            <person name="Hauser L."/>
            <person name="Kyrpides N."/>
            <person name="Ivanova N."/>
            <person name="Ovchinnikova G."/>
            <person name="Pagani I."/>
            <person name="Sobecky P.A."/>
            <person name="Martinez R.J."/>
            <person name="Woyke T."/>
        </authorList>
    </citation>
    <scope>NUCLEOTIDE SEQUENCE [LARGE SCALE GENOMIC DNA]</scope>
    <source>
        <strain evidence="2">Y9602</strain>
    </source>
</reference>
<reference evidence="1 2" key="2">
    <citation type="journal article" date="2012" name="J. Bacteriol.">
        <title>Complete Genome Sequence of Rahnella sp. Strain Y9602, a Gammaproteobacterium Isolate from Metal- and Radionuclide-Contaminated Soil.</title>
        <authorList>
            <person name="Martinez R.J."/>
            <person name="Bruce D."/>
            <person name="Detter C."/>
            <person name="Goodwin L.A."/>
            <person name="Han J."/>
            <person name="Han C.S."/>
            <person name="Held B."/>
            <person name="Land M.L."/>
            <person name="Mikhailova N."/>
            <person name="Nolan M."/>
            <person name="Pennacchio L."/>
            <person name="Pitluck S."/>
            <person name="Tapia R."/>
            <person name="Woyke T."/>
            <person name="Sobecky P.A."/>
        </authorList>
    </citation>
    <scope>NUCLEOTIDE SEQUENCE [LARGE SCALE GENOMIC DNA]</scope>
    <source>
        <strain evidence="1 2">Y9602</strain>
    </source>
</reference>
<sequence length="92" mass="10078" precursor="true">MKTMINKSRLCFAGLPVVGFDMGSAEGDYTGELTLMLNAARNDERGNRAQVFASRLEAIACFIIQKEMTGIEAAEALRQEATRIQNEAGDLH</sequence>
<dbReference type="Proteomes" id="UP000007257">
    <property type="component" value="Chromosome"/>
</dbReference>
<dbReference type="Pfam" id="PF10809">
    <property type="entry name" value="DUF2732"/>
    <property type="match status" value="1"/>
</dbReference>
<accession>A0A0H3F5W8</accession>
<dbReference type="KEGG" id="rah:Rahaq_0570"/>
<dbReference type="HOGENOM" id="CLU_2411054_0_0_6"/>
<proteinExistence type="predicted"/>
<evidence type="ECO:0000313" key="2">
    <source>
        <dbReference type="Proteomes" id="UP000007257"/>
    </source>
</evidence>
<dbReference type="eggNOG" id="ENOG5032B7M">
    <property type="taxonomic scope" value="Bacteria"/>
</dbReference>
<dbReference type="AlphaFoldDB" id="A0A0H3F5W8"/>
<protein>
    <recommendedName>
        <fullName evidence="3">DUF2732 family protein</fullName>
    </recommendedName>
</protein>
<organism evidence="1 2">
    <name type="scientific">Rahnella sp. (strain Y9602)</name>
    <dbReference type="NCBI Taxonomy" id="2703885"/>
    <lineage>
        <taxon>Bacteria</taxon>
        <taxon>Pseudomonadati</taxon>
        <taxon>Pseudomonadota</taxon>
        <taxon>Gammaproteobacteria</taxon>
        <taxon>Enterobacterales</taxon>
        <taxon>Yersiniaceae</taxon>
        <taxon>Rahnella</taxon>
    </lineage>
</organism>
<evidence type="ECO:0008006" key="3">
    <source>
        <dbReference type="Google" id="ProtNLM"/>
    </source>
</evidence>
<dbReference type="EMBL" id="CP002505">
    <property type="protein sequence ID" value="ADW72197.1"/>
    <property type="molecule type" value="Genomic_DNA"/>
</dbReference>
<dbReference type="InterPro" id="IPR020126">
    <property type="entry name" value="DUF2732"/>
</dbReference>